<sequence length="147" mass="16498">MEERKDDETLRYQIVMREARRYIASKLPDRAAQLLAEMDITGIPISEGDGDVFGEVERYAATIATLTARAEAAEAREAKLREALTPSGDTKAAYSGEFYEEIELINPEYDEDDEDSEETLQVRRPVQWTTIKEIMHAIALRASGKGG</sequence>
<accession>A0A916XU49</accession>
<reference evidence="2" key="1">
    <citation type="journal article" date="2014" name="Int. J. Syst. Evol. Microbiol.">
        <title>Complete genome sequence of Corynebacterium casei LMG S-19264T (=DSM 44701T), isolated from a smear-ripened cheese.</title>
        <authorList>
            <consortium name="US DOE Joint Genome Institute (JGI-PGF)"/>
            <person name="Walter F."/>
            <person name="Albersmeier A."/>
            <person name="Kalinowski J."/>
            <person name="Ruckert C."/>
        </authorList>
    </citation>
    <scope>NUCLEOTIDE SEQUENCE</scope>
    <source>
        <strain evidence="2">CGMCC 1.15493</strain>
    </source>
</reference>
<name>A0A916XU49_9HYPH</name>
<protein>
    <submittedName>
        <fullName evidence="2">Uncharacterized protein</fullName>
    </submittedName>
</protein>
<reference evidence="2" key="2">
    <citation type="submission" date="2020-09" db="EMBL/GenBank/DDBJ databases">
        <authorList>
            <person name="Sun Q."/>
            <person name="Zhou Y."/>
        </authorList>
    </citation>
    <scope>NUCLEOTIDE SEQUENCE</scope>
    <source>
        <strain evidence="2">CGMCC 1.15493</strain>
    </source>
</reference>
<evidence type="ECO:0000313" key="3">
    <source>
        <dbReference type="Proteomes" id="UP000613160"/>
    </source>
</evidence>
<keyword evidence="3" id="KW-1185">Reference proteome</keyword>
<dbReference type="AlphaFoldDB" id="A0A916XU49"/>
<feature type="coiled-coil region" evidence="1">
    <location>
        <begin position="56"/>
        <end position="83"/>
    </location>
</feature>
<keyword evidence="1" id="KW-0175">Coiled coil</keyword>
<evidence type="ECO:0000313" key="2">
    <source>
        <dbReference type="EMBL" id="GGD11849.1"/>
    </source>
</evidence>
<gene>
    <name evidence="2" type="ORF">GCM10011335_13530</name>
</gene>
<dbReference type="EMBL" id="BMJJ01000002">
    <property type="protein sequence ID" value="GGD11849.1"/>
    <property type="molecule type" value="Genomic_DNA"/>
</dbReference>
<organism evidence="2 3">
    <name type="scientific">Aureimonas glaciei</name>
    <dbReference type="NCBI Taxonomy" id="1776957"/>
    <lineage>
        <taxon>Bacteria</taxon>
        <taxon>Pseudomonadati</taxon>
        <taxon>Pseudomonadota</taxon>
        <taxon>Alphaproteobacteria</taxon>
        <taxon>Hyphomicrobiales</taxon>
        <taxon>Aurantimonadaceae</taxon>
        <taxon>Aureimonas</taxon>
    </lineage>
</organism>
<comment type="caution">
    <text evidence="2">The sequence shown here is derived from an EMBL/GenBank/DDBJ whole genome shotgun (WGS) entry which is preliminary data.</text>
</comment>
<dbReference type="Proteomes" id="UP000613160">
    <property type="component" value="Unassembled WGS sequence"/>
</dbReference>
<evidence type="ECO:0000256" key="1">
    <source>
        <dbReference type="SAM" id="Coils"/>
    </source>
</evidence>
<dbReference type="RefSeq" id="WP_188849792.1">
    <property type="nucleotide sequence ID" value="NZ_BMJJ01000002.1"/>
</dbReference>
<proteinExistence type="predicted"/>